<keyword evidence="2 6" id="KW-1003">Cell membrane</keyword>
<comment type="subcellular location">
    <subcellularLocation>
        <location evidence="1 6">Cell membrane</location>
        <topology evidence="1 6">Multi-pass membrane protein</topology>
    </subcellularLocation>
</comment>
<dbReference type="AlphaFoldDB" id="A0A4V0WP76"/>
<feature type="transmembrane region" description="Helical" evidence="6">
    <location>
        <begin position="16"/>
        <end position="34"/>
    </location>
</feature>
<dbReference type="Pfam" id="PF02687">
    <property type="entry name" value="FtsX"/>
    <property type="match status" value="2"/>
</dbReference>
<keyword evidence="3 6" id="KW-0812">Transmembrane</keyword>
<evidence type="ECO:0000256" key="6">
    <source>
        <dbReference type="PIRNR" id="PIRNR018968"/>
    </source>
</evidence>
<dbReference type="InterPro" id="IPR027022">
    <property type="entry name" value="ABC_permease_BceB-typ"/>
</dbReference>
<evidence type="ECO:0000256" key="2">
    <source>
        <dbReference type="ARBA" id="ARBA00022475"/>
    </source>
</evidence>
<dbReference type="GO" id="GO:0005886">
    <property type="term" value="C:plasma membrane"/>
    <property type="evidence" value="ECO:0007669"/>
    <property type="project" value="UniProtKB-SubCell"/>
</dbReference>
<evidence type="ECO:0000259" key="7">
    <source>
        <dbReference type="Pfam" id="PF02687"/>
    </source>
</evidence>
<evidence type="ECO:0000313" key="8">
    <source>
        <dbReference type="EMBL" id="GCF92889.1"/>
    </source>
</evidence>
<feature type="transmembrane region" description="Helical" evidence="6">
    <location>
        <begin position="293"/>
        <end position="316"/>
    </location>
</feature>
<organism evidence="8 9">
    <name type="scientific">Enterococcus florum</name>
    <dbReference type="NCBI Taxonomy" id="2480627"/>
    <lineage>
        <taxon>Bacteria</taxon>
        <taxon>Bacillati</taxon>
        <taxon>Bacillota</taxon>
        <taxon>Bacilli</taxon>
        <taxon>Lactobacillales</taxon>
        <taxon>Enterococcaceae</taxon>
        <taxon>Enterococcus</taxon>
    </lineage>
</organism>
<feature type="domain" description="ABC3 transporter permease C-terminal" evidence="7">
    <location>
        <begin position="559"/>
        <end position="662"/>
    </location>
</feature>
<keyword evidence="9" id="KW-1185">Reference proteome</keyword>
<keyword evidence="5 6" id="KW-0472">Membrane</keyword>
<sequence>MLIKLAWQSFKKQSRGYLLFFFSMSFAVMVYYSFTTMTYEQPLVRQVGNTTNIVNFLAFGSVMIGMVLLFFLLSTSHYFIESRRKDIAIFHLYGLKYDQICLLFILELFFIGGLSFIAGIVLGILLSRMFSMILLKAMGLAINVNFFLSIRGVWTTALVMLFILSVVSLQVLWRISKHSLSSMKRKRADTRRQMRLSKLQKFGGVIGCALILFGWGAALNFPFLVKILAQGHDLFTGTLFLMVGIFLVCVLGTYLFFSFTIRWFLARRTHSDYQTLRFLSKSEGQKQLYTERFFLASVTILLGLALTFLGGIAALVSIQMNGITESAPVSLMIDQRSWQDIQPEIIGIPITQQQDLHFKAAGAKTPLVIIGQLDQEEPPTTVDLIALSEYQAFRRMNPRVPAVKLSNELDTVLLISSQTVFNDYLRYSPELELSQHSLRVQGIKNNNLGDWNLRYSRNLFVVSDELFRQTEGISYTVTAVQVAEADQSQLENQLKHTLSMDWIAPIQNDLQFQQGTIIGTITEGEGDNAVYRVNYVSYPETYQTTRNRTGLLLFVTTFVTMTFIIITASTISLRQLSDMKGRQRHYQLLKNLGISRKQRNWLIFRENQWMFFPSAILGVGHSFFAIYVLARLVENADYWFVYLFCGILLAVYTSFFYITYRYQRKLLK</sequence>
<dbReference type="GO" id="GO:0055085">
    <property type="term" value="P:transmembrane transport"/>
    <property type="evidence" value="ECO:0007669"/>
    <property type="project" value="UniProtKB-UniRule"/>
</dbReference>
<comment type="similarity">
    <text evidence="6">Belongs to the ABC-4 integral membrane protein family.</text>
</comment>
<dbReference type="RefSeq" id="WP_146621377.1">
    <property type="nucleotide sequence ID" value="NZ_BJCC01000007.1"/>
</dbReference>
<reference evidence="9" key="1">
    <citation type="submission" date="2019-02" db="EMBL/GenBank/DDBJ databases">
        <title>Draft genome sequence of Enterococcus sp. Gos25-1.</title>
        <authorList>
            <person name="Tanaka N."/>
            <person name="Shiwa Y."/>
            <person name="Fujita N."/>
        </authorList>
    </citation>
    <scope>NUCLEOTIDE SEQUENCE [LARGE SCALE GENOMIC DNA]</scope>
    <source>
        <strain evidence="9">Gos25-1</strain>
    </source>
</reference>
<dbReference type="Proteomes" id="UP000290567">
    <property type="component" value="Unassembled WGS sequence"/>
</dbReference>
<feature type="transmembrane region" description="Helical" evidence="6">
    <location>
        <begin position="609"/>
        <end position="633"/>
    </location>
</feature>
<feature type="transmembrane region" description="Helical" evidence="6">
    <location>
        <begin position="54"/>
        <end position="80"/>
    </location>
</feature>
<feature type="transmembrane region" description="Helical" evidence="6">
    <location>
        <begin position="196"/>
        <end position="219"/>
    </location>
</feature>
<feature type="domain" description="ABC3 transporter permease C-terminal" evidence="7">
    <location>
        <begin position="59"/>
        <end position="179"/>
    </location>
</feature>
<keyword evidence="6" id="KW-0813">Transport</keyword>
<evidence type="ECO:0000256" key="3">
    <source>
        <dbReference type="ARBA" id="ARBA00022692"/>
    </source>
</evidence>
<evidence type="ECO:0000256" key="5">
    <source>
        <dbReference type="ARBA" id="ARBA00023136"/>
    </source>
</evidence>
<evidence type="ECO:0000256" key="4">
    <source>
        <dbReference type="ARBA" id="ARBA00022989"/>
    </source>
</evidence>
<feature type="transmembrane region" description="Helical" evidence="6">
    <location>
        <begin position="100"/>
        <end position="126"/>
    </location>
</feature>
<dbReference type="EMBL" id="BJCC01000007">
    <property type="protein sequence ID" value="GCF92889.1"/>
    <property type="molecule type" value="Genomic_DNA"/>
</dbReference>
<dbReference type="PANTHER" id="PTHR46795">
    <property type="entry name" value="ABC TRANSPORTER PERMEASE-RELATED-RELATED"/>
    <property type="match status" value="1"/>
</dbReference>
<dbReference type="InterPro" id="IPR003838">
    <property type="entry name" value="ABC3_permease_C"/>
</dbReference>
<dbReference type="InterPro" id="IPR052536">
    <property type="entry name" value="ABC-4_Integral_Memb_Prot"/>
</dbReference>
<dbReference type="OrthoDB" id="1705903at2"/>
<protein>
    <submittedName>
        <fullName evidence="8">ABC transporter permease</fullName>
    </submittedName>
</protein>
<comment type="caution">
    <text evidence="8">The sequence shown here is derived from an EMBL/GenBank/DDBJ whole genome shotgun (WGS) entry which is preliminary data.</text>
</comment>
<dbReference type="PANTHER" id="PTHR46795:SF3">
    <property type="entry name" value="ABC TRANSPORTER PERMEASE"/>
    <property type="match status" value="1"/>
</dbReference>
<name>A0A4V0WP76_9ENTE</name>
<dbReference type="PIRSF" id="PIRSF018968">
    <property type="entry name" value="ABC_permease_BceB"/>
    <property type="match status" value="1"/>
</dbReference>
<feature type="transmembrane region" description="Helical" evidence="6">
    <location>
        <begin position="639"/>
        <end position="660"/>
    </location>
</feature>
<evidence type="ECO:0000256" key="1">
    <source>
        <dbReference type="ARBA" id="ARBA00004651"/>
    </source>
</evidence>
<proteinExistence type="inferred from homology"/>
<evidence type="ECO:0000313" key="9">
    <source>
        <dbReference type="Proteomes" id="UP000290567"/>
    </source>
</evidence>
<feature type="transmembrane region" description="Helical" evidence="6">
    <location>
        <begin position="239"/>
        <end position="265"/>
    </location>
</feature>
<feature type="transmembrane region" description="Helical" evidence="6">
    <location>
        <begin position="146"/>
        <end position="175"/>
    </location>
</feature>
<accession>A0A4V0WP76</accession>
<keyword evidence="4 6" id="KW-1133">Transmembrane helix</keyword>
<gene>
    <name evidence="8" type="ORF">NRIC_07800</name>
</gene>
<feature type="transmembrane region" description="Helical" evidence="6">
    <location>
        <begin position="551"/>
        <end position="573"/>
    </location>
</feature>